<reference evidence="1" key="2">
    <citation type="journal article" date="2024" name="Plant">
        <title>Genomic evolution and insights into agronomic trait innovations of Sesamum species.</title>
        <authorList>
            <person name="Miao H."/>
            <person name="Wang L."/>
            <person name="Qu L."/>
            <person name="Liu H."/>
            <person name="Sun Y."/>
            <person name="Le M."/>
            <person name="Wang Q."/>
            <person name="Wei S."/>
            <person name="Zheng Y."/>
            <person name="Lin W."/>
            <person name="Duan Y."/>
            <person name="Cao H."/>
            <person name="Xiong S."/>
            <person name="Wang X."/>
            <person name="Wei L."/>
            <person name="Li C."/>
            <person name="Ma Q."/>
            <person name="Ju M."/>
            <person name="Zhao R."/>
            <person name="Li G."/>
            <person name="Mu C."/>
            <person name="Tian Q."/>
            <person name="Mei H."/>
            <person name="Zhang T."/>
            <person name="Gao T."/>
            <person name="Zhang H."/>
        </authorList>
    </citation>
    <scope>NUCLEOTIDE SEQUENCE</scope>
    <source>
        <strain evidence="1">G02</strain>
    </source>
</reference>
<dbReference type="EMBL" id="JACGWJ010000007">
    <property type="protein sequence ID" value="KAL0409184.1"/>
    <property type="molecule type" value="Genomic_DNA"/>
</dbReference>
<proteinExistence type="predicted"/>
<comment type="caution">
    <text evidence="1">The sequence shown here is derived from an EMBL/GenBank/DDBJ whole genome shotgun (WGS) entry which is preliminary data.</text>
</comment>
<accession>A0AAW2TXA4</accession>
<organism evidence="1">
    <name type="scientific">Sesamum radiatum</name>
    <name type="common">Black benniseed</name>
    <dbReference type="NCBI Taxonomy" id="300843"/>
    <lineage>
        <taxon>Eukaryota</taxon>
        <taxon>Viridiplantae</taxon>
        <taxon>Streptophyta</taxon>
        <taxon>Embryophyta</taxon>
        <taxon>Tracheophyta</taxon>
        <taxon>Spermatophyta</taxon>
        <taxon>Magnoliopsida</taxon>
        <taxon>eudicotyledons</taxon>
        <taxon>Gunneridae</taxon>
        <taxon>Pentapetalae</taxon>
        <taxon>asterids</taxon>
        <taxon>lamiids</taxon>
        <taxon>Lamiales</taxon>
        <taxon>Pedaliaceae</taxon>
        <taxon>Sesamum</taxon>
    </lineage>
</organism>
<dbReference type="AlphaFoldDB" id="A0AAW2TXA4"/>
<reference evidence="1" key="1">
    <citation type="submission" date="2020-06" db="EMBL/GenBank/DDBJ databases">
        <authorList>
            <person name="Li T."/>
            <person name="Hu X."/>
            <person name="Zhang T."/>
            <person name="Song X."/>
            <person name="Zhang H."/>
            <person name="Dai N."/>
            <person name="Sheng W."/>
            <person name="Hou X."/>
            <person name="Wei L."/>
        </authorList>
    </citation>
    <scope>NUCLEOTIDE SEQUENCE</scope>
    <source>
        <strain evidence="1">G02</strain>
        <tissue evidence="1">Leaf</tissue>
    </source>
</reference>
<gene>
    <name evidence="1" type="ORF">Sradi_1852800</name>
</gene>
<protein>
    <submittedName>
        <fullName evidence="1">Uncharacterized protein</fullName>
    </submittedName>
</protein>
<evidence type="ECO:0000313" key="1">
    <source>
        <dbReference type="EMBL" id="KAL0409184.1"/>
    </source>
</evidence>
<name>A0AAW2TXA4_SESRA</name>
<sequence length="73" mass="7756">MNYSMFSSFDAVYAELLGYSVAGPSSGPPKLADDVAKKIDDHVASAKRVRPKTKGLKTGGVSAALGLHRSWMD</sequence>